<evidence type="ECO:0000313" key="9">
    <source>
        <dbReference type="EMBL" id="KDP21929.1"/>
    </source>
</evidence>
<evidence type="ECO:0000256" key="5">
    <source>
        <dbReference type="ARBA" id="ARBA00022989"/>
    </source>
</evidence>
<evidence type="ECO:0000259" key="8">
    <source>
        <dbReference type="Pfam" id="PF01490"/>
    </source>
</evidence>
<feature type="transmembrane region" description="Helical" evidence="7">
    <location>
        <begin position="138"/>
        <end position="157"/>
    </location>
</feature>
<comment type="subcellular location">
    <subcellularLocation>
        <location evidence="1">Membrane</location>
        <topology evidence="1">Multi-pass membrane protein</topology>
    </subcellularLocation>
</comment>
<dbReference type="KEGG" id="jcu:105648977"/>
<protein>
    <recommendedName>
        <fullName evidence="8">Amino acid transporter transmembrane domain-containing protein</fullName>
    </recommendedName>
</protein>
<keyword evidence="5 7" id="KW-1133">Transmembrane helix</keyword>
<evidence type="ECO:0000313" key="10">
    <source>
        <dbReference type="Proteomes" id="UP000027138"/>
    </source>
</evidence>
<dbReference type="InterPro" id="IPR013057">
    <property type="entry name" value="AA_transpt_TM"/>
</dbReference>
<feature type="transmembrane region" description="Helical" evidence="7">
    <location>
        <begin position="339"/>
        <end position="356"/>
    </location>
</feature>
<keyword evidence="3 7" id="KW-0812">Transmembrane</keyword>
<dbReference type="PANTHER" id="PTHR22950:SF349">
    <property type="entry name" value="AMINO ACID TRANSPORTER TRANSMEMBRANE DOMAIN-CONTAINING PROTEIN"/>
    <property type="match status" value="1"/>
</dbReference>
<dbReference type="AlphaFoldDB" id="A0A067JQV3"/>
<evidence type="ECO:0000256" key="4">
    <source>
        <dbReference type="ARBA" id="ARBA00022970"/>
    </source>
</evidence>
<evidence type="ECO:0000256" key="7">
    <source>
        <dbReference type="SAM" id="Phobius"/>
    </source>
</evidence>
<evidence type="ECO:0000256" key="2">
    <source>
        <dbReference type="ARBA" id="ARBA00022448"/>
    </source>
</evidence>
<evidence type="ECO:0000256" key="1">
    <source>
        <dbReference type="ARBA" id="ARBA00004141"/>
    </source>
</evidence>
<dbReference type="OrthoDB" id="1684102at2759"/>
<accession>A0A067JQV3</accession>
<dbReference type="GO" id="GO:0015179">
    <property type="term" value="F:L-amino acid transmembrane transporter activity"/>
    <property type="evidence" value="ECO:0007669"/>
    <property type="project" value="TreeGrafter"/>
</dbReference>
<reference evidence="9 10" key="1">
    <citation type="journal article" date="2014" name="PLoS ONE">
        <title>Global Analysis of Gene Expression Profiles in Physic Nut (Jatropha curcas L.) Seedlings Exposed to Salt Stress.</title>
        <authorList>
            <person name="Zhang L."/>
            <person name="Zhang C."/>
            <person name="Wu P."/>
            <person name="Chen Y."/>
            <person name="Li M."/>
            <person name="Jiang H."/>
            <person name="Wu G."/>
        </authorList>
    </citation>
    <scope>NUCLEOTIDE SEQUENCE [LARGE SCALE GENOMIC DNA]</scope>
    <source>
        <strain evidence="10">cv. GZQX0401</strain>
        <tissue evidence="9">Young leaves</tissue>
    </source>
</reference>
<keyword evidence="4" id="KW-0029">Amino-acid transport</keyword>
<feature type="transmembrane region" description="Helical" evidence="7">
    <location>
        <begin position="49"/>
        <end position="73"/>
    </location>
</feature>
<feature type="domain" description="Amino acid transporter transmembrane" evidence="8">
    <location>
        <begin position="20"/>
        <end position="418"/>
    </location>
</feature>
<proteinExistence type="predicted"/>
<keyword evidence="2" id="KW-0813">Transport</keyword>
<feature type="transmembrane region" description="Helical" evidence="7">
    <location>
        <begin position="109"/>
        <end position="126"/>
    </location>
</feature>
<feature type="transmembrane region" description="Helical" evidence="7">
    <location>
        <begin position="397"/>
        <end position="415"/>
    </location>
</feature>
<dbReference type="PANTHER" id="PTHR22950">
    <property type="entry name" value="AMINO ACID TRANSPORTER"/>
    <property type="match status" value="1"/>
</dbReference>
<evidence type="ECO:0000256" key="6">
    <source>
        <dbReference type="ARBA" id="ARBA00023136"/>
    </source>
</evidence>
<organism evidence="9 10">
    <name type="scientific">Jatropha curcas</name>
    <name type="common">Barbados nut</name>
    <dbReference type="NCBI Taxonomy" id="180498"/>
    <lineage>
        <taxon>Eukaryota</taxon>
        <taxon>Viridiplantae</taxon>
        <taxon>Streptophyta</taxon>
        <taxon>Embryophyta</taxon>
        <taxon>Tracheophyta</taxon>
        <taxon>Spermatophyta</taxon>
        <taxon>Magnoliopsida</taxon>
        <taxon>eudicotyledons</taxon>
        <taxon>Gunneridae</taxon>
        <taxon>Pentapetalae</taxon>
        <taxon>rosids</taxon>
        <taxon>fabids</taxon>
        <taxon>Malpighiales</taxon>
        <taxon>Euphorbiaceae</taxon>
        <taxon>Crotonoideae</taxon>
        <taxon>Jatropheae</taxon>
        <taxon>Jatropha</taxon>
    </lineage>
</organism>
<sequence>MGSDSHTAVPLLESSPSTGTASAVQTFGNIIVSIVGTGILGLPFAFRIAGWLAGSIGVIVAGIATYYCMLLLVQCRDKKASQELTQETKTYGDLGYKCLGNAGRFLTEFLIFASQCGGSVAYLVFIGQNLSSIFKHGITASSFIFLLVPIEIALSWIGSLSSLAPFSIFADVCNFLAMAIVVKEEVEKLLSGEFKFSDRVAVTSKIGGMPFAGGMAVFCFEGFGMTLALEASLKERQKFPILLAKAFTAITLVYVLFGFSGYMAYGDQTKDIITLNLPYNWSTIVVQIGLCLGLAFTFPMMVHPVHEIVEGKLVNSEWYQNLCYNNDETSTRIGKFGRYASRAVLIGVLAVLASFVPEFGVFASLVGSTVCAMISFVLPATFHLILLGPSLNFWQRALDYCILICGLLFACYGTYNTIVGV</sequence>
<evidence type="ECO:0000256" key="3">
    <source>
        <dbReference type="ARBA" id="ARBA00022692"/>
    </source>
</evidence>
<feature type="transmembrane region" description="Helical" evidence="7">
    <location>
        <begin position="20"/>
        <end position="42"/>
    </location>
</feature>
<feature type="transmembrane region" description="Helical" evidence="7">
    <location>
        <begin position="284"/>
        <end position="302"/>
    </location>
</feature>
<dbReference type="Proteomes" id="UP000027138">
    <property type="component" value="Unassembled WGS sequence"/>
</dbReference>
<feature type="transmembrane region" description="Helical" evidence="7">
    <location>
        <begin position="242"/>
        <end position="264"/>
    </location>
</feature>
<gene>
    <name evidence="9" type="ORF">JCGZ_03067</name>
</gene>
<dbReference type="EMBL" id="KK915542">
    <property type="protein sequence ID" value="KDP21929.1"/>
    <property type="molecule type" value="Genomic_DNA"/>
</dbReference>
<dbReference type="GO" id="GO:0005774">
    <property type="term" value="C:vacuolar membrane"/>
    <property type="evidence" value="ECO:0007669"/>
    <property type="project" value="TreeGrafter"/>
</dbReference>
<name>A0A067JQV3_JATCU</name>
<keyword evidence="10" id="KW-1185">Reference proteome</keyword>
<dbReference type="Pfam" id="PF01490">
    <property type="entry name" value="Aa_trans"/>
    <property type="match status" value="1"/>
</dbReference>
<keyword evidence="6 7" id="KW-0472">Membrane</keyword>
<feature type="transmembrane region" description="Helical" evidence="7">
    <location>
        <begin position="362"/>
        <end position="385"/>
    </location>
</feature>